<dbReference type="InterPro" id="IPR029033">
    <property type="entry name" value="His_PPase_superfam"/>
</dbReference>
<reference evidence="1 2" key="1">
    <citation type="submission" date="2018-12" db="EMBL/GenBank/DDBJ databases">
        <title>Mesorhizobium carbonis sp. nov., isolated from coal mine water.</title>
        <authorList>
            <person name="Xin W."/>
            <person name="Xu Z."/>
            <person name="Xiang F."/>
            <person name="Zhang J."/>
            <person name="Xi L."/>
            <person name="Liu J."/>
        </authorList>
    </citation>
    <scope>NUCLEOTIDE SEQUENCE [LARGE SCALE GENOMIC DNA]</scope>
    <source>
        <strain evidence="1 2">B2.3</strain>
    </source>
</reference>
<dbReference type="EMBL" id="RWKW01000084">
    <property type="protein sequence ID" value="RST84667.1"/>
    <property type="molecule type" value="Genomic_DNA"/>
</dbReference>
<accession>A0A3S0A606</accession>
<dbReference type="Proteomes" id="UP000278398">
    <property type="component" value="Unassembled WGS sequence"/>
</dbReference>
<dbReference type="Gene3D" id="3.40.50.1240">
    <property type="entry name" value="Phosphoglycerate mutase-like"/>
    <property type="match status" value="1"/>
</dbReference>
<proteinExistence type="predicted"/>
<dbReference type="AlphaFoldDB" id="A0A3S0A606"/>
<evidence type="ECO:0000313" key="1">
    <source>
        <dbReference type="EMBL" id="RST84667.1"/>
    </source>
</evidence>
<dbReference type="RefSeq" id="WP_126701639.1">
    <property type="nucleotide sequence ID" value="NZ_RWKW01000084.1"/>
</dbReference>
<comment type="caution">
    <text evidence="1">The sequence shown here is derived from an EMBL/GenBank/DDBJ whole genome shotgun (WGS) entry which is preliminary data.</text>
</comment>
<sequence>MIGYYLTHPQVVIDPAVPTPQWPLSSEGRHRTEAILGKAWLKTLRRIVSSGERKAIDTASIIAAAAGLDVEIDARMGENDRSSTGFLEPAAFEAAADCFFAEPETSWNGWERAVDAQARIVEAVDGVLAAHPPDTPILFTGHGAVGSLLKTHLAGRAISRREDQPGGGGNIFAFALSGRALLCDWTPMESFEGPGDDR</sequence>
<dbReference type="Pfam" id="PF00300">
    <property type="entry name" value="His_Phos_1"/>
    <property type="match status" value="1"/>
</dbReference>
<dbReference type="SUPFAM" id="SSF53254">
    <property type="entry name" value="Phosphoglycerate mutase-like"/>
    <property type="match status" value="1"/>
</dbReference>
<evidence type="ECO:0000313" key="2">
    <source>
        <dbReference type="Proteomes" id="UP000278398"/>
    </source>
</evidence>
<keyword evidence="2" id="KW-1185">Reference proteome</keyword>
<dbReference type="InterPro" id="IPR013078">
    <property type="entry name" value="His_Pase_superF_clade-1"/>
</dbReference>
<organism evidence="1 2">
    <name type="scientific">Aquibium carbonis</name>
    <dbReference type="NCBI Taxonomy" id="2495581"/>
    <lineage>
        <taxon>Bacteria</taxon>
        <taxon>Pseudomonadati</taxon>
        <taxon>Pseudomonadota</taxon>
        <taxon>Alphaproteobacteria</taxon>
        <taxon>Hyphomicrobiales</taxon>
        <taxon>Phyllobacteriaceae</taxon>
        <taxon>Aquibium</taxon>
    </lineage>
</organism>
<protein>
    <submittedName>
        <fullName evidence="1">Histidine phosphatase family protein</fullName>
    </submittedName>
</protein>
<dbReference type="OrthoDB" id="34197at2"/>
<name>A0A3S0A606_9HYPH</name>
<gene>
    <name evidence="1" type="ORF">EJC49_19660</name>
</gene>